<keyword evidence="2" id="KW-1185">Reference proteome</keyword>
<dbReference type="EMBL" id="QWVT01000024">
    <property type="protein sequence ID" value="RID83886.1"/>
    <property type="molecule type" value="Genomic_DNA"/>
</dbReference>
<dbReference type="Proteomes" id="UP000265816">
    <property type="component" value="Unassembled WGS sequence"/>
</dbReference>
<proteinExistence type="predicted"/>
<comment type="caution">
    <text evidence="1">The sequence shown here is derived from an EMBL/GenBank/DDBJ whole genome shotgun (WGS) entry which is preliminary data.</text>
</comment>
<sequence length="32" mass="3735">MHQDGKELKEIHRLIKAKYEDFGTPTPTPEPK</sequence>
<protein>
    <submittedName>
        <fullName evidence="1">Uncharacterized protein</fullName>
    </submittedName>
</protein>
<gene>
    <name evidence="1" type="ORF">D1970_14910</name>
</gene>
<organism evidence="1 2">
    <name type="scientific">Mesobacillus zeae</name>
    <dbReference type="NCBI Taxonomy" id="1917180"/>
    <lineage>
        <taxon>Bacteria</taxon>
        <taxon>Bacillati</taxon>
        <taxon>Bacillota</taxon>
        <taxon>Bacilli</taxon>
        <taxon>Bacillales</taxon>
        <taxon>Bacillaceae</taxon>
        <taxon>Mesobacillus</taxon>
    </lineage>
</organism>
<dbReference type="AlphaFoldDB" id="A0A398B855"/>
<evidence type="ECO:0000313" key="1">
    <source>
        <dbReference type="EMBL" id="RID83886.1"/>
    </source>
</evidence>
<reference evidence="1 2" key="1">
    <citation type="submission" date="2018-08" db="EMBL/GenBank/DDBJ databases">
        <title>Bacillus jemisoniae sp. nov., Bacillus chryseoplanitiae sp. nov., Bacillus resnikiae sp. nov., and Bacillus frankliniae sp. nov., isolated from Viking spacecraft and associated surfaces.</title>
        <authorList>
            <person name="Seuylemezian A."/>
            <person name="Vaishampayan P."/>
        </authorList>
    </citation>
    <scope>NUCLEOTIDE SEQUENCE [LARGE SCALE GENOMIC DNA]</scope>
    <source>
        <strain evidence="1 2">JJ-247</strain>
    </source>
</reference>
<name>A0A398B855_9BACI</name>
<dbReference type="OrthoDB" id="2890318at2"/>
<evidence type="ECO:0000313" key="2">
    <source>
        <dbReference type="Proteomes" id="UP000265816"/>
    </source>
</evidence>
<accession>A0A398B855</accession>